<name>A0A6A5B1I7_NAEFO</name>
<sequence>MSQSQSLKATSNPSAAALKSVLLNFLQYYHCGNPECKYYHEEQPLDRPLLEQKLDSGEGICLKCFSCEERLYPCECCSQLFGGVHSNMNNHHSPHDDDERKDMIKFCSFCSFPNVANNEWRKRLSTLMCSEQDCMESMKFVQMQLVELSMIMEEQPHEGVIPSSSLTEVQQSSVTSSSSCEKEYFKHLEGLFAPNDNKLLGELFYATPISISAALKKSIVILTEPKAIFTEADFKMLNSLYRNDGKDEIEDSHVKTLLLNIETFFIKNGVLHSLLENIKMYLLSSVNFSLIPNCSRHGVIKSIFNNQFMLMMESLQQEFHLNLYPKILKPLNDHFATLTRSHMQHSRNNFNFPQNNRDQQGKSMPSFFVYPFTEQASIPHSSKDTTILFEKRFKLWRQLYFHLCYINHVLSLSPFY</sequence>
<dbReference type="RefSeq" id="XP_044557876.1">
    <property type="nucleotide sequence ID" value="XM_044712216.1"/>
</dbReference>
<dbReference type="GeneID" id="68115588"/>
<reference evidence="1 2" key="1">
    <citation type="journal article" date="2019" name="Sci. Rep.">
        <title>Nanopore sequencing improves the draft genome of the human pathogenic amoeba Naegleria fowleri.</title>
        <authorList>
            <person name="Liechti N."/>
            <person name="Schurch N."/>
            <person name="Bruggmann R."/>
            <person name="Wittwer M."/>
        </authorList>
    </citation>
    <scope>NUCLEOTIDE SEQUENCE [LARGE SCALE GENOMIC DNA]</scope>
    <source>
        <strain evidence="1 2">ATCC 30894</strain>
    </source>
</reference>
<dbReference type="VEuPathDB" id="AmoebaDB:NfTy_093820"/>
<dbReference type="VEuPathDB" id="AmoebaDB:FDP41_008370"/>
<evidence type="ECO:0000313" key="1">
    <source>
        <dbReference type="EMBL" id="KAF0973163.1"/>
    </source>
</evidence>
<comment type="caution">
    <text evidence="1">The sequence shown here is derived from an EMBL/GenBank/DDBJ whole genome shotgun (WGS) entry which is preliminary data.</text>
</comment>
<evidence type="ECO:0000313" key="2">
    <source>
        <dbReference type="Proteomes" id="UP000444721"/>
    </source>
</evidence>
<dbReference type="OMA" id="GEATINH"/>
<protein>
    <submittedName>
        <fullName evidence="1">Uncharacterized protein</fullName>
    </submittedName>
</protein>
<dbReference type="EMBL" id="VFQX01000061">
    <property type="protein sequence ID" value="KAF0973163.1"/>
    <property type="molecule type" value="Genomic_DNA"/>
</dbReference>
<gene>
    <name evidence="1" type="ORF">FDP41_008370</name>
</gene>
<accession>A0A6A5B1I7</accession>
<dbReference type="Proteomes" id="UP000444721">
    <property type="component" value="Unassembled WGS sequence"/>
</dbReference>
<dbReference type="VEuPathDB" id="AmoebaDB:NF0033950"/>
<organism evidence="1 2">
    <name type="scientific">Naegleria fowleri</name>
    <name type="common">Brain eating amoeba</name>
    <dbReference type="NCBI Taxonomy" id="5763"/>
    <lineage>
        <taxon>Eukaryota</taxon>
        <taxon>Discoba</taxon>
        <taxon>Heterolobosea</taxon>
        <taxon>Tetramitia</taxon>
        <taxon>Eutetramitia</taxon>
        <taxon>Vahlkampfiidae</taxon>
        <taxon>Naegleria</taxon>
    </lineage>
</organism>
<keyword evidence="2" id="KW-1185">Reference proteome</keyword>
<proteinExistence type="predicted"/>
<dbReference type="AlphaFoldDB" id="A0A6A5B1I7"/>
<dbReference type="OrthoDB" id="10538135at2759"/>